<evidence type="ECO:0000313" key="1">
    <source>
        <dbReference type="EMBL" id="CSB14311.1"/>
    </source>
</evidence>
<gene>
    <name evidence="1" type="ORF">ERS013165_03547</name>
    <name evidence="2" type="ORF">ERS013200_03999</name>
</gene>
<evidence type="ECO:0000313" key="4">
    <source>
        <dbReference type="Proteomes" id="UP000044806"/>
    </source>
</evidence>
<dbReference type="EMBL" id="CWOW01000029">
    <property type="protein sequence ID" value="CSB14311.1"/>
    <property type="molecule type" value="Genomic_DNA"/>
</dbReference>
<organism evidence="2 3">
    <name type="scientific">Vibrio cholerae</name>
    <dbReference type="NCBI Taxonomy" id="666"/>
    <lineage>
        <taxon>Bacteria</taxon>
        <taxon>Pseudomonadati</taxon>
        <taxon>Pseudomonadota</taxon>
        <taxon>Gammaproteobacteria</taxon>
        <taxon>Vibrionales</taxon>
        <taxon>Vibrionaceae</taxon>
        <taxon>Vibrio</taxon>
    </lineage>
</organism>
<sequence length="60" mass="6721">MQLSCRTQQHLCLWFIDPRFTATLREQFTGESGDLITISAIDLITGLYTANGARSNIFLA</sequence>
<evidence type="ECO:0000313" key="2">
    <source>
        <dbReference type="EMBL" id="CSD36751.1"/>
    </source>
</evidence>
<protein>
    <submittedName>
        <fullName evidence="2">Uncharacterized protein</fullName>
    </submittedName>
</protein>
<dbReference type="EMBL" id="CWQY01000057">
    <property type="protein sequence ID" value="CSD36751.1"/>
    <property type="molecule type" value="Genomic_DNA"/>
</dbReference>
<accession>A0A656ATZ8</accession>
<name>A0A656ATZ8_VIBCL</name>
<reference evidence="3 4" key="1">
    <citation type="submission" date="2015-07" db="EMBL/GenBank/DDBJ databases">
        <authorList>
            <consortium name="Pathogen Informatics"/>
        </authorList>
    </citation>
    <scope>NUCLEOTIDE SEQUENCE [LARGE SCALE GENOMIC DNA]</scope>
    <source>
        <strain evidence="2 3">A316</strain>
        <strain evidence="1 4">A51</strain>
    </source>
</reference>
<dbReference type="Proteomes" id="UP000041770">
    <property type="component" value="Unassembled WGS sequence"/>
</dbReference>
<proteinExistence type="predicted"/>
<dbReference type="Proteomes" id="UP000044806">
    <property type="component" value="Unassembled WGS sequence"/>
</dbReference>
<dbReference type="AlphaFoldDB" id="A0A656ATZ8"/>
<evidence type="ECO:0000313" key="3">
    <source>
        <dbReference type="Proteomes" id="UP000041770"/>
    </source>
</evidence>